<dbReference type="AlphaFoldDB" id="A0A417YQD7"/>
<keyword evidence="3" id="KW-1185">Reference proteome</keyword>
<accession>A0A417YQD7</accession>
<feature type="chain" id="PRO_5039069456" evidence="1">
    <location>
        <begin position="23"/>
        <end position="128"/>
    </location>
</feature>
<sequence length="128" mass="13916">MKKRYLLVCLALIISITGFDMVAPKSSAQAKGLSVTYLNLTDTTRSTSRVTLNSGEKLRYYVNVYRGDIQFAIFKNGVMYSTGRVGPGVYQDIVSGAGPGEYSLRLYCGTRDAMKTGCSVPSASIEAY</sequence>
<reference evidence="2 3" key="1">
    <citation type="journal article" date="2017" name="Int. J. Syst. Evol. Microbiol.">
        <title>Bacillus notoginsengisoli sp. nov., a novel bacterium isolated from the rhizosphere of Panax notoginseng.</title>
        <authorList>
            <person name="Zhang M.Y."/>
            <person name="Cheng J."/>
            <person name="Cai Y."/>
            <person name="Zhang T.Y."/>
            <person name="Wu Y.Y."/>
            <person name="Manikprabhu D."/>
            <person name="Li W.J."/>
            <person name="Zhang Y.X."/>
        </authorList>
    </citation>
    <scope>NUCLEOTIDE SEQUENCE [LARGE SCALE GENOMIC DNA]</scope>
    <source>
        <strain evidence="2 3">JCM 30743</strain>
    </source>
</reference>
<dbReference type="Proteomes" id="UP000284416">
    <property type="component" value="Unassembled WGS sequence"/>
</dbReference>
<dbReference type="RefSeq" id="WP_118923142.1">
    <property type="nucleotide sequence ID" value="NZ_QWEG01000012.1"/>
</dbReference>
<name>A0A417YQD7_9BACI</name>
<evidence type="ECO:0000313" key="3">
    <source>
        <dbReference type="Proteomes" id="UP000284416"/>
    </source>
</evidence>
<evidence type="ECO:0000313" key="2">
    <source>
        <dbReference type="EMBL" id="RHW36052.1"/>
    </source>
</evidence>
<gene>
    <name evidence="2" type="ORF">D1B31_18385</name>
</gene>
<evidence type="ECO:0000256" key="1">
    <source>
        <dbReference type="SAM" id="SignalP"/>
    </source>
</evidence>
<organism evidence="2 3">
    <name type="scientific">Neobacillus notoginsengisoli</name>
    <dbReference type="NCBI Taxonomy" id="1578198"/>
    <lineage>
        <taxon>Bacteria</taxon>
        <taxon>Bacillati</taxon>
        <taxon>Bacillota</taxon>
        <taxon>Bacilli</taxon>
        <taxon>Bacillales</taxon>
        <taxon>Bacillaceae</taxon>
        <taxon>Neobacillus</taxon>
    </lineage>
</organism>
<protein>
    <submittedName>
        <fullName evidence="2">Uncharacterized protein</fullName>
    </submittedName>
</protein>
<dbReference type="EMBL" id="QWEG01000012">
    <property type="protein sequence ID" value="RHW36052.1"/>
    <property type="molecule type" value="Genomic_DNA"/>
</dbReference>
<proteinExistence type="predicted"/>
<feature type="signal peptide" evidence="1">
    <location>
        <begin position="1"/>
        <end position="22"/>
    </location>
</feature>
<keyword evidence="1" id="KW-0732">Signal</keyword>
<dbReference type="OrthoDB" id="2296155at2"/>
<comment type="caution">
    <text evidence="2">The sequence shown here is derived from an EMBL/GenBank/DDBJ whole genome shotgun (WGS) entry which is preliminary data.</text>
</comment>